<evidence type="ECO:0000313" key="6">
    <source>
        <dbReference type="Proteomes" id="UP000190274"/>
    </source>
</evidence>
<name>A0A1G4JT29_9SACH</name>
<dbReference type="Pfam" id="PF20778">
    <property type="entry name" value="SLS1_C"/>
    <property type="match status" value="1"/>
</dbReference>
<dbReference type="Pfam" id="PF20777">
    <property type="entry name" value="KH_SLS1_2"/>
    <property type="match status" value="1"/>
</dbReference>
<feature type="domain" description="SLS1 C-terminal" evidence="4">
    <location>
        <begin position="388"/>
        <end position="696"/>
    </location>
</feature>
<keyword evidence="6" id="KW-1185">Reference proteome</keyword>
<dbReference type="OrthoDB" id="5392646at2759"/>
<dbReference type="Pfam" id="PF20776">
    <property type="entry name" value="SLS1_N"/>
    <property type="match status" value="1"/>
</dbReference>
<organism evidence="5 6">
    <name type="scientific">Lachancea dasiensis</name>
    <dbReference type="NCBI Taxonomy" id="1072105"/>
    <lineage>
        <taxon>Eukaryota</taxon>
        <taxon>Fungi</taxon>
        <taxon>Dikarya</taxon>
        <taxon>Ascomycota</taxon>
        <taxon>Saccharomycotina</taxon>
        <taxon>Saccharomycetes</taxon>
        <taxon>Saccharomycetales</taxon>
        <taxon>Saccharomycetaceae</taxon>
        <taxon>Lachancea</taxon>
    </lineage>
</organism>
<accession>A0A1G4JT29</accession>
<dbReference type="InterPro" id="IPR048401">
    <property type="entry name" value="SLS1_C"/>
</dbReference>
<dbReference type="AlphaFoldDB" id="A0A1G4JT29"/>
<gene>
    <name evidence="5" type="ORF">LADA_0G06062G</name>
</gene>
<evidence type="ECO:0000259" key="2">
    <source>
        <dbReference type="Pfam" id="PF20776"/>
    </source>
</evidence>
<evidence type="ECO:0000313" key="5">
    <source>
        <dbReference type="EMBL" id="SCU94017.1"/>
    </source>
</evidence>
<dbReference type="InterPro" id="IPR048400">
    <property type="entry name" value="SLS1_N"/>
</dbReference>
<dbReference type="InterPro" id="IPR048748">
    <property type="entry name" value="SLS1_KH2"/>
</dbReference>
<proteinExistence type="predicted"/>
<evidence type="ECO:0000259" key="3">
    <source>
        <dbReference type="Pfam" id="PF20777"/>
    </source>
</evidence>
<dbReference type="InterPro" id="IPR032741">
    <property type="entry name" value="Sls1_KH-1"/>
</dbReference>
<dbReference type="Proteomes" id="UP000190274">
    <property type="component" value="Chromosome G"/>
</dbReference>
<evidence type="ECO:0000259" key="1">
    <source>
        <dbReference type="Pfam" id="PF14611"/>
    </source>
</evidence>
<dbReference type="STRING" id="1266660.A0A1G4JT29"/>
<evidence type="ECO:0000259" key="4">
    <source>
        <dbReference type="Pfam" id="PF20778"/>
    </source>
</evidence>
<reference evidence="6" key="1">
    <citation type="submission" date="2016-03" db="EMBL/GenBank/DDBJ databases">
        <authorList>
            <person name="Devillers H."/>
        </authorList>
    </citation>
    <scope>NUCLEOTIDE SEQUENCE [LARGE SCALE GENOMIC DNA]</scope>
</reference>
<protein>
    <submittedName>
        <fullName evidence="5">LADA_0G06062g1_1</fullName>
    </submittedName>
</protein>
<sequence length="696" mass="79747">MLRLTAANAMYLPRNTTNWPKLWRPLSISRRNWQLKTEIESNSTRGKKLKPKRAQIVVLNPREAGLFRRKRIPGHFTGSGRHRHLAKERLSALEGVEFDDRNSKLSHPETSAGNILQEIESQRRKLLIFKNSVPREQVVRSIHELKPGADSRIMSAKRYEQLKTLLEGAYTVPQLKAYMKKYFDVTAAKSVPKKTLITRIMGDLWQCQLDESISEGQDLIVERIIDVQTRDIYLILLTNNGKILHNFARLGATVAVALSENKIIVRATSSLVKYVEVSLRKILDNVQREDISISELIKNHHDPTGAAIDIQEIVNLVQKESATFFERSPEDESNTYSITSFGSKRITTAKVLLLWALGYSPQSTEQIHYLGKHERSKYMSFPFTDINALDWIQRNKDWSRLQEPVRKNSVDEENHQTSLVLSEDKIDELYSSLLGARTNATSDIKAENSSKIWSITLGQLLRTADNETAFQTKVAGAAAKLLRLPLNEGSFTQDHLYTVDQHEYFVQLKFIPNLGDLNHTKTIPPLELWFELDDDDKAINSSVRCLLHAEDKSLLLEMPQSPYDLKVNVDNTLEVTQPYDLDPENWLKDQPGLKEFLLKARLNFQGNEKLFIPKSLALNLQFQDSPDSNTITYGYVNVNYRRVLKLRFLDKYLVQFTDVNGGPRGGKFTQIDFVNTEAGEMSRLEFGQFLRDVLKF</sequence>
<feature type="domain" description="SLS1 second KH" evidence="3">
    <location>
        <begin position="311"/>
        <end position="356"/>
    </location>
</feature>
<dbReference type="Pfam" id="PF14611">
    <property type="entry name" value="KH_SLS1_1"/>
    <property type="match status" value="1"/>
</dbReference>
<feature type="domain" description="SLS1 first KH" evidence="1">
    <location>
        <begin position="224"/>
        <end position="286"/>
    </location>
</feature>
<feature type="domain" description="SLS1 N-terminal" evidence="2">
    <location>
        <begin position="131"/>
        <end position="209"/>
    </location>
</feature>
<dbReference type="EMBL" id="LT598457">
    <property type="protein sequence ID" value="SCU94017.1"/>
    <property type="molecule type" value="Genomic_DNA"/>
</dbReference>
<dbReference type="GO" id="GO:0005743">
    <property type="term" value="C:mitochondrial inner membrane"/>
    <property type="evidence" value="ECO:0007669"/>
    <property type="project" value="InterPro"/>
</dbReference>